<gene>
    <name evidence="12" type="primary">LOC108020968</name>
</gene>
<organism evidence="11 12">
    <name type="scientific">Drosophila suzukii</name>
    <name type="common">Spotted-wing drosophila fruit fly</name>
    <dbReference type="NCBI Taxonomy" id="28584"/>
    <lineage>
        <taxon>Eukaryota</taxon>
        <taxon>Metazoa</taxon>
        <taxon>Ecdysozoa</taxon>
        <taxon>Arthropoda</taxon>
        <taxon>Hexapoda</taxon>
        <taxon>Insecta</taxon>
        <taxon>Pterygota</taxon>
        <taxon>Neoptera</taxon>
        <taxon>Endopterygota</taxon>
        <taxon>Diptera</taxon>
        <taxon>Brachycera</taxon>
        <taxon>Muscomorpha</taxon>
        <taxon>Ephydroidea</taxon>
        <taxon>Drosophilidae</taxon>
        <taxon>Drosophila</taxon>
        <taxon>Sophophora</taxon>
    </lineage>
</organism>
<keyword evidence="11" id="KW-1185">Reference proteome</keyword>
<evidence type="ECO:0000256" key="8">
    <source>
        <dbReference type="ARBA" id="ARBA00034146"/>
    </source>
</evidence>
<dbReference type="SUPFAM" id="SSF57362">
    <property type="entry name" value="BPTI-like"/>
    <property type="match status" value="1"/>
</dbReference>
<dbReference type="GO" id="GO:0004867">
    <property type="term" value="F:serine-type endopeptidase inhibitor activity"/>
    <property type="evidence" value="ECO:0007669"/>
    <property type="project" value="InterPro"/>
</dbReference>
<dbReference type="Gene3D" id="4.10.410.10">
    <property type="entry name" value="Pancreatic trypsin inhibitor Kunitz domain"/>
    <property type="match status" value="1"/>
</dbReference>
<comment type="subcellular location">
    <subcellularLocation>
        <location evidence="1">Secreted</location>
    </subcellularLocation>
</comment>
<dbReference type="PROSITE" id="PS00280">
    <property type="entry name" value="BPTI_KUNITZ_1"/>
    <property type="match status" value="1"/>
</dbReference>
<keyword evidence="7" id="KW-1199">Hemostasis impairing toxin</keyword>
<keyword evidence="4" id="KW-0646">Protease inhibitor</keyword>
<accession>A0AB39ZWV3</accession>
<dbReference type="PANTHER" id="PTHR10083">
    <property type="entry name" value="KUNITZ-TYPE PROTEASE INHIBITOR-RELATED"/>
    <property type="match status" value="1"/>
</dbReference>
<dbReference type="PANTHER" id="PTHR10083:SF376">
    <property type="entry name" value="SERINE PEPTIDASE INHIBITOR, KUNITZ TYPE, 3"/>
    <property type="match status" value="1"/>
</dbReference>
<dbReference type="InterPro" id="IPR002223">
    <property type="entry name" value="Kunitz_BPTI"/>
</dbReference>
<keyword evidence="2" id="KW-0964">Secreted</keyword>
<evidence type="ECO:0000256" key="4">
    <source>
        <dbReference type="ARBA" id="ARBA00022690"/>
    </source>
</evidence>
<dbReference type="Proteomes" id="UP001652628">
    <property type="component" value="Chromosome 2L"/>
</dbReference>
<keyword evidence="3" id="KW-0800">Toxin</keyword>
<keyword evidence="5" id="KW-0722">Serine protease inhibitor</keyword>
<evidence type="ECO:0000313" key="12">
    <source>
        <dbReference type="RefSeq" id="XP_016944902.2"/>
    </source>
</evidence>
<reference evidence="11" key="1">
    <citation type="submission" date="2025-05" db="UniProtKB">
        <authorList>
            <consortium name="RefSeq"/>
        </authorList>
    </citation>
    <scope>NUCLEOTIDE SEQUENCE [LARGE SCALE GENOMIC DNA]</scope>
</reference>
<keyword evidence="9" id="KW-0732">Signal</keyword>
<dbReference type="PRINTS" id="PR00759">
    <property type="entry name" value="BASICPTASE"/>
</dbReference>
<dbReference type="InterPro" id="IPR036880">
    <property type="entry name" value="Kunitz_BPTI_sf"/>
</dbReference>
<feature type="domain" description="BPTI/Kunitz inhibitor" evidence="10">
    <location>
        <begin position="26"/>
        <end position="77"/>
    </location>
</feature>
<dbReference type="RefSeq" id="XP_016944902.2">
    <property type="nucleotide sequence ID" value="XM_017089413.4"/>
</dbReference>
<reference evidence="12" key="2">
    <citation type="submission" date="2025-08" db="UniProtKB">
        <authorList>
            <consortium name="RefSeq"/>
        </authorList>
    </citation>
    <scope>IDENTIFICATION</scope>
</reference>
<evidence type="ECO:0000313" key="11">
    <source>
        <dbReference type="Proteomes" id="UP001652628"/>
    </source>
</evidence>
<evidence type="ECO:0000256" key="7">
    <source>
        <dbReference type="ARBA" id="ARBA00023240"/>
    </source>
</evidence>
<evidence type="ECO:0000256" key="5">
    <source>
        <dbReference type="ARBA" id="ARBA00022900"/>
    </source>
</evidence>
<evidence type="ECO:0000256" key="3">
    <source>
        <dbReference type="ARBA" id="ARBA00022656"/>
    </source>
</evidence>
<evidence type="ECO:0000256" key="1">
    <source>
        <dbReference type="ARBA" id="ARBA00004613"/>
    </source>
</evidence>
<dbReference type="SMART" id="SM00131">
    <property type="entry name" value="KU"/>
    <property type="match status" value="1"/>
</dbReference>
<dbReference type="PROSITE" id="PS50279">
    <property type="entry name" value="BPTI_KUNITZ_2"/>
    <property type="match status" value="1"/>
</dbReference>
<evidence type="ECO:0000256" key="9">
    <source>
        <dbReference type="SAM" id="SignalP"/>
    </source>
</evidence>
<dbReference type="CDD" id="cd00109">
    <property type="entry name" value="Kunitz-type"/>
    <property type="match status" value="1"/>
</dbReference>
<feature type="chain" id="PRO_5045153621" evidence="9">
    <location>
        <begin position="20"/>
        <end position="79"/>
    </location>
</feature>
<sequence>MKYFAAFALLFCLLGAAMAQVKSPICAEEFALVGPCRGLIPKWSYHQDTNECSKFSYSGCKGSQNNFDTKEQCEQSCKN</sequence>
<dbReference type="GeneID" id="108020968"/>
<dbReference type="InterPro" id="IPR020901">
    <property type="entry name" value="Prtase_inh_Kunz-CS"/>
</dbReference>
<proteinExistence type="predicted"/>
<keyword evidence="8" id="KW-1203">Blood coagulation cascade inhibiting toxin</keyword>
<feature type="signal peptide" evidence="9">
    <location>
        <begin position="1"/>
        <end position="19"/>
    </location>
</feature>
<evidence type="ECO:0000256" key="2">
    <source>
        <dbReference type="ARBA" id="ARBA00022525"/>
    </source>
</evidence>
<evidence type="ECO:0000259" key="10">
    <source>
        <dbReference type="PROSITE" id="PS50279"/>
    </source>
</evidence>
<dbReference type="InterPro" id="IPR050098">
    <property type="entry name" value="TFPI/VKTCI-like"/>
</dbReference>
<keyword evidence="6" id="KW-1015">Disulfide bond</keyword>
<dbReference type="AlphaFoldDB" id="A0AB39ZWV3"/>
<evidence type="ECO:0000256" key="6">
    <source>
        <dbReference type="ARBA" id="ARBA00023157"/>
    </source>
</evidence>
<name>A0AB39ZWV3_DROSZ</name>
<protein>
    <submittedName>
        <fullName evidence="12">Chymotrypsin inhibitor SCI-II-like</fullName>
    </submittedName>
</protein>
<dbReference type="Pfam" id="PF00014">
    <property type="entry name" value="Kunitz_BPTI"/>
    <property type="match status" value="1"/>
</dbReference>